<dbReference type="SUPFAM" id="SSF52833">
    <property type="entry name" value="Thioredoxin-like"/>
    <property type="match status" value="1"/>
</dbReference>
<dbReference type="Pfam" id="PF00578">
    <property type="entry name" value="AhpC-TSA"/>
    <property type="match status" value="1"/>
</dbReference>
<accession>A0ABV7JPF0</accession>
<dbReference type="PROSITE" id="PS51352">
    <property type="entry name" value="THIOREDOXIN_2"/>
    <property type="match status" value="1"/>
</dbReference>
<dbReference type="PANTHER" id="PTHR42852">
    <property type="entry name" value="THIOL:DISULFIDE INTERCHANGE PROTEIN DSBE"/>
    <property type="match status" value="1"/>
</dbReference>
<name>A0ABV7JPF0_9SPHI</name>
<evidence type="ECO:0000313" key="2">
    <source>
        <dbReference type="EMBL" id="MFC3199878.1"/>
    </source>
</evidence>
<evidence type="ECO:0000313" key="3">
    <source>
        <dbReference type="Proteomes" id="UP001595526"/>
    </source>
</evidence>
<dbReference type="InterPro" id="IPR036249">
    <property type="entry name" value="Thioredoxin-like_sf"/>
</dbReference>
<dbReference type="InterPro" id="IPR000866">
    <property type="entry name" value="AhpC/TSA"/>
</dbReference>
<organism evidence="2 3">
    <name type="scientific">Parapedobacter deserti</name>
    <dbReference type="NCBI Taxonomy" id="1912957"/>
    <lineage>
        <taxon>Bacteria</taxon>
        <taxon>Pseudomonadati</taxon>
        <taxon>Bacteroidota</taxon>
        <taxon>Sphingobacteriia</taxon>
        <taxon>Sphingobacteriales</taxon>
        <taxon>Sphingobacteriaceae</taxon>
        <taxon>Parapedobacter</taxon>
    </lineage>
</organism>
<dbReference type="Proteomes" id="UP001595526">
    <property type="component" value="Unassembled WGS sequence"/>
</dbReference>
<dbReference type="PANTHER" id="PTHR42852:SF13">
    <property type="entry name" value="PROTEIN DIPZ"/>
    <property type="match status" value="1"/>
</dbReference>
<dbReference type="Gene3D" id="3.40.30.10">
    <property type="entry name" value="Glutaredoxin"/>
    <property type="match status" value="1"/>
</dbReference>
<proteinExistence type="predicted"/>
<protein>
    <submittedName>
        <fullName evidence="2">TlpA family protein disulfide reductase</fullName>
    </submittedName>
</protein>
<dbReference type="EMBL" id="JBHRTA010000061">
    <property type="protein sequence ID" value="MFC3199878.1"/>
    <property type="molecule type" value="Genomic_DNA"/>
</dbReference>
<sequence>MGIITDSVTPLQIGDTIPEYLWHLPLQVVNHPGGKETITLDEYRGKLIILDFWATWCTACIQSMPKAATINHKYDDVNVILATREQAAKAKGFFAKRVSDLTCNGLTSIVNDSLLADLFPHRLIPHVVWIDSAGRLSATTGAQELTAANVAAYLANGDAMPTSKIDIDTKQQLFLDRKAPLNQIQHYSIFLKGRIPGLPSGNIQRKTAGITYGRAIMNFPLLMMYEVIVGKLAPEYNRKRLINQGIDNALIDLPENLSEAEKDAWNDANLYTYEFNLPIDRADALYRQMLEDLNAKTGYYGRIEKRTTRCLMLVRTSDADKLKAKGGPSVGVNFDGGPIAMKNNSLLHIVNLLNNRREIDLPIIDSTGYQGMVDLRLSGGLDIPSLRKDLNRYDLDLVEQQIPLDVFVLSKN</sequence>
<dbReference type="CDD" id="cd02966">
    <property type="entry name" value="TlpA_like_family"/>
    <property type="match status" value="1"/>
</dbReference>
<gene>
    <name evidence="2" type="ORF">ACFOET_19825</name>
</gene>
<reference evidence="3" key="1">
    <citation type="journal article" date="2019" name="Int. J. Syst. Evol. Microbiol.">
        <title>The Global Catalogue of Microorganisms (GCM) 10K type strain sequencing project: providing services to taxonomists for standard genome sequencing and annotation.</title>
        <authorList>
            <consortium name="The Broad Institute Genomics Platform"/>
            <consortium name="The Broad Institute Genome Sequencing Center for Infectious Disease"/>
            <person name="Wu L."/>
            <person name="Ma J."/>
        </authorList>
    </citation>
    <scope>NUCLEOTIDE SEQUENCE [LARGE SCALE GENOMIC DNA]</scope>
    <source>
        <strain evidence="3">KCTC 52416</strain>
    </source>
</reference>
<evidence type="ECO:0000259" key="1">
    <source>
        <dbReference type="PROSITE" id="PS51352"/>
    </source>
</evidence>
<dbReference type="InterPro" id="IPR050553">
    <property type="entry name" value="Thioredoxin_ResA/DsbE_sf"/>
</dbReference>
<comment type="caution">
    <text evidence="2">The sequence shown here is derived from an EMBL/GenBank/DDBJ whole genome shotgun (WGS) entry which is preliminary data.</text>
</comment>
<feature type="domain" description="Thioredoxin" evidence="1">
    <location>
        <begin position="11"/>
        <end position="159"/>
    </location>
</feature>
<keyword evidence="3" id="KW-1185">Reference proteome</keyword>
<dbReference type="RefSeq" id="WP_379025928.1">
    <property type="nucleotide sequence ID" value="NZ_JBHRTA010000061.1"/>
</dbReference>
<dbReference type="InterPro" id="IPR013766">
    <property type="entry name" value="Thioredoxin_domain"/>
</dbReference>